<dbReference type="Proteomes" id="UP000238196">
    <property type="component" value="Unassembled WGS sequence"/>
</dbReference>
<dbReference type="GO" id="GO:0005737">
    <property type="term" value="C:cytoplasm"/>
    <property type="evidence" value="ECO:0007669"/>
    <property type="project" value="UniProtKB-SubCell"/>
</dbReference>
<comment type="subcellular location">
    <subcellularLocation>
        <location evidence="1 10">Cytoplasm</location>
    </subcellularLocation>
</comment>
<feature type="domain" description="Ribosomal RNA small subunit methyltransferase E methyltransferase" evidence="11">
    <location>
        <begin position="74"/>
        <end position="232"/>
    </location>
</feature>
<dbReference type="Pfam" id="PF04452">
    <property type="entry name" value="Methyltrans_RNA"/>
    <property type="match status" value="1"/>
</dbReference>
<sequence length="236" mass="26185">MNLILLEPSDFLSATQVRLTGRRQRHVLEVHQAQEGQQLTVGLLNGQIGKGLVTRLDETQLELEVSLTTDAPPALPLTLILALPRPKMLRRTLQHACTLGVSRIVLVNAVRVEKSFWQTPFLQEQAIHEQLVLGLEQARATQLPEVLLRKRFKPFVEDELPALCAGSQCLVAHPYTEQACPVADERPVTLAVGPEGGFVPYEVDKLMEAGFSPVHLGPRILRVETAVPVLISKLFY</sequence>
<dbReference type="EMBL" id="PRLP01000020">
    <property type="protein sequence ID" value="PPC78089.1"/>
    <property type="molecule type" value="Genomic_DNA"/>
</dbReference>
<comment type="caution">
    <text evidence="12">The sequence shown here is derived from an EMBL/GenBank/DDBJ whole genome shotgun (WGS) entry which is preliminary data.</text>
</comment>
<evidence type="ECO:0000256" key="1">
    <source>
        <dbReference type="ARBA" id="ARBA00004496"/>
    </source>
</evidence>
<gene>
    <name evidence="12" type="ORF">C4K68_06670</name>
</gene>
<evidence type="ECO:0000256" key="7">
    <source>
        <dbReference type="ARBA" id="ARBA00022691"/>
    </source>
</evidence>
<dbReference type="GO" id="GO:0070475">
    <property type="term" value="P:rRNA base methylation"/>
    <property type="evidence" value="ECO:0007669"/>
    <property type="project" value="TreeGrafter"/>
</dbReference>
<dbReference type="SUPFAM" id="SSF75217">
    <property type="entry name" value="alpha/beta knot"/>
    <property type="match status" value="1"/>
</dbReference>
<dbReference type="NCBIfam" id="NF008700">
    <property type="entry name" value="PRK11713.5-4"/>
    <property type="match status" value="1"/>
</dbReference>
<evidence type="ECO:0000256" key="3">
    <source>
        <dbReference type="ARBA" id="ARBA00022490"/>
    </source>
</evidence>
<dbReference type="OrthoDB" id="9815641at2"/>
<evidence type="ECO:0000313" key="13">
    <source>
        <dbReference type="Proteomes" id="UP000238196"/>
    </source>
</evidence>
<keyword evidence="5 10" id="KW-0489">Methyltransferase</keyword>
<dbReference type="InterPro" id="IPR046886">
    <property type="entry name" value="RsmE_MTase_dom"/>
</dbReference>
<comment type="catalytic activity">
    <reaction evidence="9 10">
        <text>uridine(1498) in 16S rRNA + S-adenosyl-L-methionine = N(3)-methyluridine(1498) in 16S rRNA + S-adenosyl-L-homocysteine + H(+)</text>
        <dbReference type="Rhea" id="RHEA:42920"/>
        <dbReference type="Rhea" id="RHEA-COMP:10283"/>
        <dbReference type="Rhea" id="RHEA-COMP:10284"/>
        <dbReference type="ChEBI" id="CHEBI:15378"/>
        <dbReference type="ChEBI" id="CHEBI:57856"/>
        <dbReference type="ChEBI" id="CHEBI:59789"/>
        <dbReference type="ChEBI" id="CHEBI:65315"/>
        <dbReference type="ChEBI" id="CHEBI:74502"/>
        <dbReference type="EC" id="2.1.1.193"/>
    </reaction>
</comment>
<accession>A0A2S5KU94</accession>
<evidence type="ECO:0000259" key="11">
    <source>
        <dbReference type="Pfam" id="PF04452"/>
    </source>
</evidence>
<dbReference type="GO" id="GO:0070042">
    <property type="term" value="F:rRNA (uridine-N3-)-methyltransferase activity"/>
    <property type="evidence" value="ECO:0007669"/>
    <property type="project" value="TreeGrafter"/>
</dbReference>
<evidence type="ECO:0000256" key="5">
    <source>
        <dbReference type="ARBA" id="ARBA00022603"/>
    </source>
</evidence>
<evidence type="ECO:0000256" key="2">
    <source>
        <dbReference type="ARBA" id="ARBA00005528"/>
    </source>
</evidence>
<dbReference type="Gene3D" id="3.40.1280.10">
    <property type="match status" value="1"/>
</dbReference>
<dbReference type="InterPro" id="IPR006700">
    <property type="entry name" value="RsmE"/>
</dbReference>
<organism evidence="12 13">
    <name type="scientific">Proteobacteria bacterium 228</name>
    <dbReference type="NCBI Taxonomy" id="2083153"/>
    <lineage>
        <taxon>Bacteria</taxon>
        <taxon>Pseudomonadati</taxon>
        <taxon>Pseudomonadota</taxon>
    </lineage>
</organism>
<dbReference type="PIRSF" id="PIRSF015601">
    <property type="entry name" value="MTase_slr0722"/>
    <property type="match status" value="1"/>
</dbReference>
<evidence type="ECO:0000256" key="4">
    <source>
        <dbReference type="ARBA" id="ARBA00022552"/>
    </source>
</evidence>
<dbReference type="NCBIfam" id="TIGR00046">
    <property type="entry name" value="RsmE family RNA methyltransferase"/>
    <property type="match status" value="1"/>
</dbReference>
<evidence type="ECO:0000313" key="12">
    <source>
        <dbReference type="EMBL" id="PPC78089.1"/>
    </source>
</evidence>
<dbReference type="InterPro" id="IPR029026">
    <property type="entry name" value="tRNA_m1G_MTases_N"/>
</dbReference>
<proteinExistence type="inferred from homology"/>
<keyword evidence="3 10" id="KW-0963">Cytoplasm</keyword>
<evidence type="ECO:0000256" key="10">
    <source>
        <dbReference type="PIRNR" id="PIRNR015601"/>
    </source>
</evidence>
<evidence type="ECO:0000256" key="6">
    <source>
        <dbReference type="ARBA" id="ARBA00022679"/>
    </source>
</evidence>
<dbReference type="PANTHER" id="PTHR30027:SF3">
    <property type="entry name" value="16S RRNA (URACIL(1498)-N(3))-METHYLTRANSFERASE"/>
    <property type="match status" value="1"/>
</dbReference>
<dbReference type="CDD" id="cd18084">
    <property type="entry name" value="RsmE-like"/>
    <property type="match status" value="1"/>
</dbReference>
<evidence type="ECO:0000256" key="9">
    <source>
        <dbReference type="ARBA" id="ARBA00047944"/>
    </source>
</evidence>
<dbReference type="AlphaFoldDB" id="A0A2S5KU94"/>
<dbReference type="EC" id="2.1.1.193" evidence="10"/>
<evidence type="ECO:0000256" key="8">
    <source>
        <dbReference type="ARBA" id="ARBA00025699"/>
    </source>
</evidence>
<dbReference type="InterPro" id="IPR029028">
    <property type="entry name" value="Alpha/beta_knot_MTases"/>
</dbReference>
<comment type="similarity">
    <text evidence="2 10">Belongs to the RNA methyltransferase RsmE family.</text>
</comment>
<keyword evidence="4 10" id="KW-0698">rRNA processing</keyword>
<keyword evidence="6 10" id="KW-0808">Transferase</keyword>
<name>A0A2S5KU94_9PROT</name>
<protein>
    <recommendedName>
        <fullName evidence="10">Ribosomal RNA small subunit methyltransferase E</fullName>
        <ecNumber evidence="10">2.1.1.193</ecNumber>
    </recommendedName>
</protein>
<dbReference type="PANTHER" id="PTHR30027">
    <property type="entry name" value="RIBOSOMAL RNA SMALL SUBUNIT METHYLTRANSFERASE E"/>
    <property type="match status" value="1"/>
</dbReference>
<comment type="function">
    <text evidence="8 10">Specifically methylates the N3 position of the uracil ring of uridine 1498 (m3U1498) in 16S rRNA. Acts on the fully assembled 30S ribosomal subunit.</text>
</comment>
<reference evidence="12 13" key="1">
    <citation type="submission" date="2018-02" db="EMBL/GenBank/DDBJ databases">
        <title>novel marine gammaproteobacteria from coastal saline agro ecosystem.</title>
        <authorList>
            <person name="Krishnan R."/>
            <person name="Ramesh Kumar N."/>
        </authorList>
    </citation>
    <scope>NUCLEOTIDE SEQUENCE [LARGE SCALE GENOMIC DNA]</scope>
    <source>
        <strain evidence="12 13">228</strain>
    </source>
</reference>
<keyword evidence="7 10" id="KW-0949">S-adenosyl-L-methionine</keyword>